<evidence type="ECO:0000313" key="2">
    <source>
        <dbReference type="Proteomes" id="UP000253410"/>
    </source>
</evidence>
<name>A0A365Y383_9BACT</name>
<gene>
    <name evidence="1" type="ORF">DF182_10510</name>
</gene>
<dbReference type="AlphaFoldDB" id="A0A365Y383"/>
<reference evidence="1 2" key="1">
    <citation type="submission" date="2018-05" db="EMBL/GenBank/DDBJ databases">
        <title>Chitinophaga sp. K3CV102501T nov., isolated from isolated from a monsoon evergreen broad-leaved forest soil.</title>
        <authorList>
            <person name="Lv Y."/>
        </authorList>
    </citation>
    <scope>NUCLEOTIDE SEQUENCE [LARGE SCALE GENOMIC DNA]</scope>
    <source>
        <strain evidence="1 2">GDMCC 1.1325</strain>
    </source>
</reference>
<sequence length="116" mass="13598">MQIQRLLSCNVAVYVRHSLANAFDTLREAGFEEENLVEYPIDETLSLREFEEDLEERFNFSLELCNKDNKPFTNKSQHLFQISSATTQGKREERNYQVDISLDMLMNRTAPPSFLM</sequence>
<dbReference type="Proteomes" id="UP000253410">
    <property type="component" value="Unassembled WGS sequence"/>
</dbReference>
<accession>A0A365Y383</accession>
<proteinExistence type="predicted"/>
<dbReference type="EMBL" id="QFFJ01000001">
    <property type="protein sequence ID" value="RBL92980.1"/>
    <property type="molecule type" value="Genomic_DNA"/>
</dbReference>
<keyword evidence="2" id="KW-1185">Reference proteome</keyword>
<organism evidence="1 2">
    <name type="scientific">Chitinophaga flava</name>
    <dbReference type="NCBI Taxonomy" id="2259036"/>
    <lineage>
        <taxon>Bacteria</taxon>
        <taxon>Pseudomonadati</taxon>
        <taxon>Bacteroidota</taxon>
        <taxon>Chitinophagia</taxon>
        <taxon>Chitinophagales</taxon>
        <taxon>Chitinophagaceae</taxon>
        <taxon>Chitinophaga</taxon>
    </lineage>
</organism>
<comment type="caution">
    <text evidence="1">The sequence shown here is derived from an EMBL/GenBank/DDBJ whole genome shotgun (WGS) entry which is preliminary data.</text>
</comment>
<protein>
    <submittedName>
        <fullName evidence="1">Uncharacterized protein</fullName>
    </submittedName>
</protein>
<evidence type="ECO:0000313" key="1">
    <source>
        <dbReference type="EMBL" id="RBL92980.1"/>
    </source>
</evidence>